<dbReference type="InterPro" id="IPR025452">
    <property type="entry name" value="DUF4218"/>
</dbReference>
<feature type="domain" description="DUF4216" evidence="1">
    <location>
        <begin position="929"/>
        <end position="978"/>
    </location>
</feature>
<dbReference type="GeneID" id="103503126"/>
<dbReference type="AlphaFoldDB" id="A0A1S3CP08"/>
<gene>
    <name evidence="5" type="primary">LOC103503126</name>
</gene>
<name>A0A1S3CP08_CUCME</name>
<dbReference type="KEGG" id="cmo:103503126"/>
<evidence type="ECO:0000313" key="4">
    <source>
        <dbReference type="Proteomes" id="UP001652600"/>
    </source>
</evidence>
<feature type="domain" description="DUF4218" evidence="2">
    <location>
        <begin position="676"/>
        <end position="773"/>
    </location>
</feature>
<evidence type="ECO:0000259" key="3">
    <source>
        <dbReference type="Pfam" id="PF13963"/>
    </source>
</evidence>
<accession>A0A1S3CP08</accession>
<evidence type="ECO:0000313" key="5">
    <source>
        <dbReference type="RefSeq" id="XP_008465505.1"/>
    </source>
</evidence>
<protein>
    <submittedName>
        <fullName evidence="5">Uncharacterized protein LOC103503126</fullName>
    </submittedName>
</protein>
<dbReference type="InParanoid" id="A0A1S3CP08"/>
<keyword evidence="4" id="KW-1185">Reference proteome</keyword>
<dbReference type="Pfam" id="PF13963">
    <property type="entry name" value="Transpos_assoc"/>
    <property type="match status" value="1"/>
</dbReference>
<dbReference type="RefSeq" id="XP_008465505.1">
    <property type="nucleotide sequence ID" value="XM_008467283.1"/>
</dbReference>
<sequence length="1031" mass="119221">MDMAWMIKDRLSMEYEEGVDRFIEFAQKHSSGRTSMSCPCIRCGNCKTLNTNKVRNHLLINGINQRYDNWIWHGENLTKYCPTNLVLDTDYNSKKQFLDDNVDDNMVEMVEEAQQNSVHDPQKFKKLLTDAEKPLYPGCENLTKLGTLVKLYHLKEKFEWSDTSFTELLSLLKIILPENNELPASTYDAKKVLFTLGMTYEKIHACPNDCCLYRKEFADISNYPHCNESRWKKRKNSSGVQKGVPAKVVWYFPPIPRFQRMFNNQIHSKNLTWHANERLVDGNLRHPADSPSWKLVDHLWSDFGSEERNFRLALSTDGINPHSEMNSKYSCWPVILTTYNLPPWLCMRRKFMMLTMLISGPKQSGYNIDVYLAPLIDDLKILWNDGVLCYDGYRNEVFTLKTVLLWTINDFPAYGNLAGCTIKGYCACPICDKNTSAIHLKFEKKMVYLGHRKFLPLNRPFKKQKKVFNNEKELGIASQPLSEESIFEMFINNDFSNDENSSSTRKRSLGFSDSCWKKKSIFFELEYWKKLHVRHCLDVMHIEKNVCMNLLGTLLDIPGKSKDGLQSRRDLEQLGIRSELVLKVVGNRTYTPPACYTLSKSEKRTICQSLSKMKVLEGYSSNIKILVSIDTLKLTGLKSHDCHVLMQQLLSVAIRGVLPKHVRNAITRFYLFFNAICSKVVDVTQLSVLEQEIAVILCLFEKYFPPSFFTIMIHLTIHLVREVRLCGPVYLRWMYPFERYMKVLKGYVRNRNRLEGSIAEGYIVEEAIEFCTESCRDNMSIGLGKAKERDQNDDIGRPSSAASHIRPEKEQLMQAHLYVLENINDVQPYIKKHMDHLKKIYSSKAKHLKWLQDKHNQCFISWIRSEVATELESPNNTISDTLRWISHGTSPSVITYSSYVMNDIHYNTEHRDGVCNVQNSGVCLVANTIVSGVRIDELGFTLVNLKRIGHKTDSFILASQAKQVFFLEDPSDSQWHVVLNPPNREYEDHINDDELGDISLNCISSNNVPMNVFEEINDEDDPNYMRTDCDG</sequence>
<dbReference type="Pfam" id="PF13952">
    <property type="entry name" value="DUF4216"/>
    <property type="match status" value="1"/>
</dbReference>
<dbReference type="eggNOG" id="ENOG502QWJJ">
    <property type="taxonomic scope" value="Eukaryota"/>
</dbReference>
<dbReference type="PANTHER" id="PTHR10775">
    <property type="entry name" value="OS08G0208400 PROTEIN"/>
    <property type="match status" value="1"/>
</dbReference>
<dbReference type="Pfam" id="PF02992">
    <property type="entry name" value="Transposase_21"/>
    <property type="match status" value="1"/>
</dbReference>
<evidence type="ECO:0000259" key="1">
    <source>
        <dbReference type="Pfam" id="PF13952"/>
    </source>
</evidence>
<proteinExistence type="predicted"/>
<organism evidence="4 5">
    <name type="scientific">Cucumis melo</name>
    <name type="common">Muskmelon</name>
    <dbReference type="NCBI Taxonomy" id="3656"/>
    <lineage>
        <taxon>Eukaryota</taxon>
        <taxon>Viridiplantae</taxon>
        <taxon>Streptophyta</taxon>
        <taxon>Embryophyta</taxon>
        <taxon>Tracheophyta</taxon>
        <taxon>Spermatophyta</taxon>
        <taxon>Magnoliopsida</taxon>
        <taxon>eudicotyledons</taxon>
        <taxon>Gunneridae</taxon>
        <taxon>Pentapetalae</taxon>
        <taxon>rosids</taxon>
        <taxon>fabids</taxon>
        <taxon>Cucurbitales</taxon>
        <taxon>Cucurbitaceae</taxon>
        <taxon>Benincaseae</taxon>
        <taxon>Cucumis</taxon>
    </lineage>
</organism>
<dbReference type="InterPro" id="IPR029480">
    <property type="entry name" value="Transpos_assoc"/>
</dbReference>
<evidence type="ECO:0000259" key="2">
    <source>
        <dbReference type="Pfam" id="PF13960"/>
    </source>
</evidence>
<reference evidence="5" key="2">
    <citation type="submission" date="2025-08" db="UniProtKB">
        <authorList>
            <consortium name="RefSeq"/>
        </authorList>
    </citation>
    <scope>IDENTIFICATION</scope>
    <source>
        <tissue evidence="5">Stem</tissue>
    </source>
</reference>
<feature type="domain" description="Transposase-associated" evidence="3">
    <location>
        <begin position="4"/>
        <end position="75"/>
    </location>
</feature>
<dbReference type="Proteomes" id="UP001652600">
    <property type="component" value="Chromosome 2"/>
</dbReference>
<reference evidence="4" key="1">
    <citation type="submission" date="2025-05" db="UniProtKB">
        <authorList>
            <consortium name="RefSeq"/>
        </authorList>
    </citation>
    <scope>NUCLEOTIDE SEQUENCE [LARGE SCALE GENOMIC DNA]</scope>
</reference>
<dbReference type="OrthoDB" id="1087172at2759"/>
<dbReference type="Pfam" id="PF13960">
    <property type="entry name" value="DUF4218"/>
    <property type="match status" value="1"/>
</dbReference>
<dbReference type="PANTHER" id="PTHR10775:SF180">
    <property type="entry name" value="TRANSPOSON, EN_SPM-LIKE, TRANSPOSASE-ASSOCIATED DOMAIN PROTEIN-RELATED"/>
    <property type="match status" value="1"/>
</dbReference>
<dbReference type="InterPro" id="IPR025312">
    <property type="entry name" value="DUF4216"/>
</dbReference>
<dbReference type="InterPro" id="IPR004242">
    <property type="entry name" value="Transposase_21"/>
</dbReference>